<accession>A0AAU7CKH8</accession>
<gene>
    <name evidence="3" type="ORF">V5E97_07110</name>
</gene>
<organism evidence="3">
    <name type="scientific">Singulisphaera sp. Ch08</name>
    <dbReference type="NCBI Taxonomy" id="3120278"/>
    <lineage>
        <taxon>Bacteria</taxon>
        <taxon>Pseudomonadati</taxon>
        <taxon>Planctomycetota</taxon>
        <taxon>Planctomycetia</taxon>
        <taxon>Isosphaerales</taxon>
        <taxon>Isosphaeraceae</taxon>
        <taxon>Singulisphaera</taxon>
    </lineage>
</organism>
<dbReference type="NCBIfam" id="TIGR01552">
    <property type="entry name" value="phd_fam"/>
    <property type="match status" value="1"/>
</dbReference>
<dbReference type="Gene3D" id="3.40.1620.10">
    <property type="entry name" value="YefM-like domain"/>
    <property type="match status" value="1"/>
</dbReference>
<dbReference type="AlphaFoldDB" id="A0AAU7CKH8"/>
<comment type="similarity">
    <text evidence="1 2">Belongs to the phD/YefM antitoxin family.</text>
</comment>
<evidence type="ECO:0000256" key="2">
    <source>
        <dbReference type="RuleBase" id="RU362080"/>
    </source>
</evidence>
<name>A0AAU7CKH8_9BACT</name>
<dbReference type="SUPFAM" id="SSF143120">
    <property type="entry name" value="YefM-like"/>
    <property type="match status" value="1"/>
</dbReference>
<dbReference type="RefSeq" id="WP_406698639.1">
    <property type="nucleotide sequence ID" value="NZ_CP155447.1"/>
</dbReference>
<dbReference type="EMBL" id="CP155447">
    <property type="protein sequence ID" value="XBH05789.1"/>
    <property type="molecule type" value="Genomic_DNA"/>
</dbReference>
<sequence>MNLNRDIHPLTDFKHHTPEFVQQLKTTGEPIVLTINGKPALVVQDAASYQKLLDLADESRVLEGIRQGLEDMRAGRGRPAEEVFADIRRDLSIPHDA</sequence>
<evidence type="ECO:0000313" key="3">
    <source>
        <dbReference type="EMBL" id="XBH05789.1"/>
    </source>
</evidence>
<proteinExistence type="inferred from homology"/>
<dbReference type="Pfam" id="PF02604">
    <property type="entry name" value="PhdYeFM_antitox"/>
    <property type="match status" value="1"/>
</dbReference>
<dbReference type="InterPro" id="IPR036165">
    <property type="entry name" value="YefM-like_sf"/>
</dbReference>
<comment type="function">
    <text evidence="2">Antitoxin component of a type II toxin-antitoxin (TA) system.</text>
</comment>
<reference evidence="3" key="1">
    <citation type="submission" date="2024-05" db="EMBL/GenBank/DDBJ databases">
        <title>Planctomycetes of the genus Singulisphaera possess chitinolytic capabilities.</title>
        <authorList>
            <person name="Ivanova A."/>
        </authorList>
    </citation>
    <scope>NUCLEOTIDE SEQUENCE</scope>
    <source>
        <strain evidence="3">Ch08T</strain>
    </source>
</reference>
<protein>
    <recommendedName>
        <fullName evidence="2">Antitoxin</fullName>
    </recommendedName>
</protein>
<dbReference type="InterPro" id="IPR006442">
    <property type="entry name" value="Antitoxin_Phd/YefM"/>
</dbReference>
<evidence type="ECO:0000256" key="1">
    <source>
        <dbReference type="ARBA" id="ARBA00009981"/>
    </source>
</evidence>